<dbReference type="Proteomes" id="UP000237438">
    <property type="component" value="Unassembled WGS sequence"/>
</dbReference>
<dbReference type="InterPro" id="IPR027417">
    <property type="entry name" value="P-loop_NTPase"/>
</dbReference>
<dbReference type="AlphaFoldDB" id="A0A2S4PRY1"/>
<dbReference type="GO" id="GO:0007165">
    <property type="term" value="P:signal transduction"/>
    <property type="evidence" value="ECO:0007669"/>
    <property type="project" value="InterPro"/>
</dbReference>
<evidence type="ECO:0008006" key="5">
    <source>
        <dbReference type="Google" id="ProtNLM"/>
    </source>
</evidence>
<dbReference type="GO" id="GO:0005525">
    <property type="term" value="F:GTP binding"/>
    <property type="evidence" value="ECO:0007669"/>
    <property type="project" value="UniProtKB-KW"/>
</dbReference>
<dbReference type="SMART" id="SM00173">
    <property type="entry name" value="RAS"/>
    <property type="match status" value="1"/>
</dbReference>
<organism evidence="3 4">
    <name type="scientific">Erysiphe pulchra</name>
    <dbReference type="NCBI Taxonomy" id="225359"/>
    <lineage>
        <taxon>Eukaryota</taxon>
        <taxon>Fungi</taxon>
        <taxon>Dikarya</taxon>
        <taxon>Ascomycota</taxon>
        <taxon>Pezizomycotina</taxon>
        <taxon>Leotiomycetes</taxon>
        <taxon>Erysiphales</taxon>
        <taxon>Erysiphaceae</taxon>
        <taxon>Erysiphe</taxon>
    </lineage>
</organism>
<dbReference type="PRINTS" id="PR00449">
    <property type="entry name" value="RASTRNSFRMNG"/>
</dbReference>
<dbReference type="InterPro" id="IPR020849">
    <property type="entry name" value="Small_GTPase_Ras-type"/>
</dbReference>
<evidence type="ECO:0000313" key="3">
    <source>
        <dbReference type="EMBL" id="POS84805.1"/>
    </source>
</evidence>
<reference evidence="3 4" key="1">
    <citation type="submission" date="2017-10" db="EMBL/GenBank/DDBJ databases">
        <title>Development of genomic resources for the powdery mildew, Erysiphe pulchra.</title>
        <authorList>
            <person name="Wadl P.A."/>
            <person name="Mack B.M."/>
            <person name="Moore G."/>
            <person name="Beltz S.B."/>
        </authorList>
    </citation>
    <scope>NUCLEOTIDE SEQUENCE [LARGE SCALE GENOMIC DNA]</scope>
    <source>
        <strain evidence="3">Cflorida</strain>
    </source>
</reference>
<dbReference type="EMBL" id="PEDP01000851">
    <property type="protein sequence ID" value="POS84805.1"/>
    <property type="molecule type" value="Genomic_DNA"/>
</dbReference>
<dbReference type="NCBIfam" id="TIGR00231">
    <property type="entry name" value="small_GTP"/>
    <property type="match status" value="1"/>
</dbReference>
<dbReference type="GO" id="GO:0016020">
    <property type="term" value="C:membrane"/>
    <property type="evidence" value="ECO:0007669"/>
    <property type="project" value="InterPro"/>
</dbReference>
<dbReference type="SMART" id="SM00174">
    <property type="entry name" value="RHO"/>
    <property type="match status" value="1"/>
</dbReference>
<sequence length="308" mass="35618">MTSNRITITICGDGAAGKSSIALRLVKSEWTSVYDPTIEDTYSVTRQIDRQPYHLSIIDTAGQEKYRSLWKASNYCSDAFLLVYDITKPESLDVLEEFSKMIDQRHELQSRDSKHSTDDGEKMHSFEFKNRQRNSFYGPIEQHKMRQKPIKVLVGNMCDLQQKRLVSTQTGMKWARKHGCSFSETSAKDIINIEEVFEMTVRQVLEIRQQAICRHELSNSIRNSITSNHQTFTSFNTKERSESVSSSKTTLLNSTLSNHGDYEEIKNKEIEFKKRKGSRARVKDLLRLSWSGFSWDLRIRGIGPIHCF</sequence>
<evidence type="ECO:0000256" key="1">
    <source>
        <dbReference type="ARBA" id="ARBA00022741"/>
    </source>
</evidence>
<dbReference type="PROSITE" id="PS51421">
    <property type="entry name" value="RAS"/>
    <property type="match status" value="1"/>
</dbReference>
<dbReference type="Gene3D" id="3.40.50.300">
    <property type="entry name" value="P-loop containing nucleotide triphosphate hydrolases"/>
    <property type="match status" value="1"/>
</dbReference>
<dbReference type="InterPro" id="IPR005225">
    <property type="entry name" value="Small_GTP-bd"/>
</dbReference>
<keyword evidence="2" id="KW-0342">GTP-binding</keyword>
<protein>
    <recommendedName>
        <fullName evidence="5">P-loop containing nucleoside triphosphate hydrolase</fullName>
    </recommendedName>
</protein>
<dbReference type="PROSITE" id="PS51420">
    <property type="entry name" value="RHO"/>
    <property type="match status" value="1"/>
</dbReference>
<dbReference type="OrthoDB" id="265044at2759"/>
<dbReference type="SMART" id="SM00175">
    <property type="entry name" value="RAB"/>
    <property type="match status" value="1"/>
</dbReference>
<dbReference type="PROSITE" id="PS51419">
    <property type="entry name" value="RAB"/>
    <property type="match status" value="1"/>
</dbReference>
<keyword evidence="1" id="KW-0547">Nucleotide-binding</keyword>
<dbReference type="Pfam" id="PF00071">
    <property type="entry name" value="Ras"/>
    <property type="match status" value="2"/>
</dbReference>
<comment type="caution">
    <text evidence="3">The sequence shown here is derived from an EMBL/GenBank/DDBJ whole genome shotgun (WGS) entry which is preliminary data.</text>
</comment>
<accession>A0A2S4PRY1</accession>
<keyword evidence="4" id="KW-1185">Reference proteome</keyword>
<evidence type="ECO:0000256" key="2">
    <source>
        <dbReference type="ARBA" id="ARBA00023134"/>
    </source>
</evidence>
<dbReference type="PANTHER" id="PTHR24070">
    <property type="entry name" value="RAS, DI-RAS, AND RHEB FAMILY MEMBERS OF SMALL GTPASE SUPERFAMILY"/>
    <property type="match status" value="1"/>
</dbReference>
<evidence type="ECO:0000313" key="4">
    <source>
        <dbReference type="Proteomes" id="UP000237438"/>
    </source>
</evidence>
<proteinExistence type="predicted"/>
<name>A0A2S4PRY1_9PEZI</name>
<dbReference type="InterPro" id="IPR001806">
    <property type="entry name" value="Small_GTPase"/>
</dbReference>
<dbReference type="GO" id="GO:0003924">
    <property type="term" value="F:GTPase activity"/>
    <property type="evidence" value="ECO:0007669"/>
    <property type="project" value="InterPro"/>
</dbReference>
<dbReference type="SUPFAM" id="SSF52540">
    <property type="entry name" value="P-loop containing nucleoside triphosphate hydrolases"/>
    <property type="match status" value="1"/>
</dbReference>
<gene>
    <name evidence="3" type="ORF">EPUL_005073</name>
</gene>
<dbReference type="STRING" id="225359.A0A2S4PRY1"/>